<dbReference type="AlphaFoldDB" id="A0AAE3J397"/>
<keyword evidence="5" id="KW-1185">Reference proteome</keyword>
<protein>
    <submittedName>
        <fullName evidence="4">Phage terminase large subunit</fullName>
    </submittedName>
</protein>
<dbReference type="Pfam" id="PF17289">
    <property type="entry name" value="Terminase_6C"/>
    <property type="match status" value="1"/>
</dbReference>
<feature type="compositionally biased region" description="Basic and acidic residues" evidence="2">
    <location>
        <begin position="498"/>
        <end position="510"/>
    </location>
</feature>
<dbReference type="EMBL" id="JAOYFC010000006">
    <property type="protein sequence ID" value="MCV6826013.1"/>
    <property type="molecule type" value="Genomic_DNA"/>
</dbReference>
<dbReference type="RefSeq" id="WP_263954985.1">
    <property type="nucleotide sequence ID" value="NZ_JAOYFC010000006.1"/>
</dbReference>
<proteinExistence type="predicted"/>
<dbReference type="Proteomes" id="UP001208041">
    <property type="component" value="Unassembled WGS sequence"/>
</dbReference>
<evidence type="ECO:0000259" key="3">
    <source>
        <dbReference type="Pfam" id="PF17289"/>
    </source>
</evidence>
<comment type="caution">
    <text evidence="4">The sequence shown here is derived from an EMBL/GenBank/DDBJ whole genome shotgun (WGS) entry which is preliminary data.</text>
</comment>
<name>A0AAE3J397_9RHOB</name>
<accession>A0AAE3J397</accession>
<evidence type="ECO:0000256" key="1">
    <source>
        <dbReference type="ARBA" id="ARBA00022612"/>
    </source>
</evidence>
<organism evidence="4 5">
    <name type="scientific">Halocynthiibacter halioticoli</name>
    <dbReference type="NCBI Taxonomy" id="2986804"/>
    <lineage>
        <taxon>Bacteria</taxon>
        <taxon>Pseudomonadati</taxon>
        <taxon>Pseudomonadota</taxon>
        <taxon>Alphaproteobacteria</taxon>
        <taxon>Rhodobacterales</taxon>
        <taxon>Paracoccaceae</taxon>
        <taxon>Halocynthiibacter</taxon>
    </lineage>
</organism>
<evidence type="ECO:0000313" key="4">
    <source>
        <dbReference type="EMBL" id="MCV6826013.1"/>
    </source>
</evidence>
<keyword evidence="1" id="KW-1188">Viral release from host cell</keyword>
<feature type="domain" description="Terminase large subunit gp17-like C-terminal" evidence="3">
    <location>
        <begin position="331"/>
        <end position="469"/>
    </location>
</feature>
<reference evidence="4" key="1">
    <citation type="submission" date="2022-10" db="EMBL/GenBank/DDBJ databases">
        <authorList>
            <person name="Yue Y."/>
        </authorList>
    </citation>
    <scope>NUCLEOTIDE SEQUENCE</scope>
    <source>
        <strain evidence="4">Z654</strain>
    </source>
</reference>
<evidence type="ECO:0000256" key="2">
    <source>
        <dbReference type="SAM" id="MobiDB-lite"/>
    </source>
</evidence>
<dbReference type="InterPro" id="IPR035421">
    <property type="entry name" value="Terminase_6C"/>
</dbReference>
<gene>
    <name evidence="4" type="primary">terL</name>
    <name evidence="4" type="ORF">OH136_15730</name>
</gene>
<feature type="region of interest" description="Disordered" evidence="2">
    <location>
        <begin position="484"/>
        <end position="517"/>
    </location>
</feature>
<dbReference type="NCBIfam" id="TIGR01630">
    <property type="entry name" value="psiM2_ORF9"/>
    <property type="match status" value="1"/>
</dbReference>
<dbReference type="Gene3D" id="3.30.420.240">
    <property type="match status" value="1"/>
</dbReference>
<evidence type="ECO:0000313" key="5">
    <source>
        <dbReference type="Proteomes" id="UP001208041"/>
    </source>
</evidence>
<dbReference type="InterPro" id="IPR006517">
    <property type="entry name" value="Phage_terminase_lsu-like_C"/>
</dbReference>
<sequence length="517" mass="59780">MKYTSEEELLFNLLEEEEKREAQNSFLAYYMRMTGFTPELHHKIICKLLQSMDEDKVDRAMVFLPPRMAKSTLCTMLFPSWLIGKYPKTQIMSGVHTQRFADKMGKIVRNYVRNAKYPFKTELAKDSQAKSAWGTTEGGEYNGFGLMGGSTHGNPAEWLIMDDLIKGRKMALSAHMREEAWETYKADLLTRLQGRRKQLIVTTRWHEDDPAGRILPADFDGKTGWYKDRETGEKWFVLSIPALAEHENDPLGRKIGEWLWPAKWGAKAWAAVRNRGGYIWSALYQQRPSPEEGLMFNDEHIMRYNPAQLDTTTLQIYGTSDYAVTAEAGNNDPDYTVHQIWGVDPEFNIYLLDMWRGRTTSDVWVDQFIRLVRKWKPLRWFEESGQIINGVGPFLKRQMQQERVFVNRVGLTSSTSKEQRAQSLLGMASMGKMYLPDRDKVQKYLLNYLDAFEKELKAFPAAKHDDTVDPATLFARGLDRIIAGKPFTGPDPEGETLDQLHARHEAEKRARERGRRR</sequence>